<feature type="site" description="Crucial to convey clamshell closure to channel opening" evidence="10">
    <location>
        <position position="667"/>
    </location>
</feature>
<dbReference type="FunFam" id="1.10.287.70:FF:000143">
    <property type="entry name" value="Probable glutamate receptor"/>
    <property type="match status" value="1"/>
</dbReference>
<dbReference type="Gene3D" id="1.10.287.70">
    <property type="match status" value="1"/>
</dbReference>
<evidence type="ECO:0000256" key="5">
    <source>
        <dbReference type="ARBA" id="ARBA00022989"/>
    </source>
</evidence>
<sequence>MLLINQPSGHSIPVIVADPAFVSLNNLKISDIVRTYQELLKGNYSQYTVLSVEFSTSLDIKITKGIHFHEQQAYQRPWPDSKEWGGGFSQEHITTILIIGHCSDVWKMYNNAEDKDMMYLVITENQCKRLPMEEAITIPLQNTGFELPQIIIDLKFSRTISWMSAIILYDDSLNDEVIADVVAALSGKQSAQENISVMIFRITNAETDWEMRKIIYDLFAKFPRTDESQNFLVVVKFDLVSFIIEMAKTFGLTTPEDQWLIVIPDTNVINTNIEIFAGLISEGENFCFLINKSVTDTSCTFGLLCHLRELLNVLLSGLERNIFEELKLSENVSEEEWETIKPLKSDRRESIIVYMRTRLGEIGTCGNCKSWLAVSAITWGIEFQETTTPTQLIQTGHWKMQAGLKLSDYIFPHIGGGFRGRTLPIITFHYPPWQILKINESGHIEKYSGLVFEIVNELSNSLNFTCNVIVTLNNTEGFSNSSLLSREMETLEGEEDASLMEQTWIKMLVFLQQKKVFLGAAAFTIDTKQKFSINYTTPIAIEPYTILTAKAQPVSRTLLFTAPFTLDIWICIAFSVLAVTPILNYFHKLSPYYDYFNIKHSAGLSHPINCFWYIYGALLQQGGTYLPEADSGRLVVGTWWLFVLVIVTTYSGNLVAFLTFPQLETMVTDINELWSVADSSITWGITNRSNLQKLLQDLQDEPKLKTLYEGAELHSKLTPHLMDRIKSGKHVYIHRKTNLLFLLKREFQRTNTCDYALGKDEFLEERLAMATTYQSPYLKLINKEIERMQQVGLIRKWMSEYQPKRDKCWKSKQTDVANHTVNMDDMQGSFIVLLLGFVSGSVAIGIELLWKKYQRTKEENIIRPFVN</sequence>
<dbReference type="Pfam" id="PF00060">
    <property type="entry name" value="Lig_chan"/>
    <property type="match status" value="1"/>
</dbReference>
<name>A0AAN9Y6X6_9HEMI</name>
<dbReference type="EMBL" id="JBBCAQ010000018">
    <property type="protein sequence ID" value="KAK7595335.1"/>
    <property type="molecule type" value="Genomic_DNA"/>
</dbReference>
<dbReference type="GO" id="GO:0015276">
    <property type="term" value="F:ligand-gated monoatomic ion channel activity"/>
    <property type="evidence" value="ECO:0007669"/>
    <property type="project" value="InterPro"/>
</dbReference>
<feature type="transmembrane region" description="Helical" evidence="12">
    <location>
        <begin position="566"/>
        <end position="586"/>
    </location>
</feature>
<comment type="caution">
    <text evidence="14">The sequence shown here is derived from an EMBL/GenBank/DDBJ whole genome shotgun (WGS) entry which is preliminary data.</text>
</comment>
<gene>
    <name evidence="14" type="ORF">V9T40_013160</name>
</gene>
<evidence type="ECO:0000313" key="15">
    <source>
        <dbReference type="Proteomes" id="UP001367676"/>
    </source>
</evidence>
<dbReference type="Gene3D" id="3.40.190.10">
    <property type="entry name" value="Periplasmic binding protein-like II"/>
    <property type="match status" value="1"/>
</dbReference>
<evidence type="ECO:0000256" key="7">
    <source>
        <dbReference type="ARBA" id="ARBA00023170"/>
    </source>
</evidence>
<evidence type="ECO:0000256" key="10">
    <source>
        <dbReference type="PIRSR" id="PIRSR601508-2"/>
    </source>
</evidence>
<protein>
    <recommendedName>
        <fullName evidence="13">Ionotropic glutamate receptor C-terminal domain-containing protein</fullName>
    </recommendedName>
</protein>
<dbReference type="PRINTS" id="PR00177">
    <property type="entry name" value="NMDARECEPTOR"/>
</dbReference>
<dbReference type="PANTHER" id="PTHR42643:SF24">
    <property type="entry name" value="IONOTROPIC RECEPTOR 60A"/>
    <property type="match status" value="1"/>
</dbReference>
<dbReference type="InterPro" id="IPR052192">
    <property type="entry name" value="Insect_Ionotropic_Sensory_Rcpt"/>
</dbReference>
<feature type="transmembrane region" description="Helical" evidence="12">
    <location>
        <begin position="830"/>
        <end position="850"/>
    </location>
</feature>
<keyword evidence="6 12" id="KW-0472">Membrane</keyword>
<evidence type="ECO:0000256" key="12">
    <source>
        <dbReference type="SAM" id="Phobius"/>
    </source>
</evidence>
<reference evidence="14 15" key="1">
    <citation type="submission" date="2024-03" db="EMBL/GenBank/DDBJ databases">
        <title>Adaptation during the transition from Ophiocordyceps entomopathogen to insect associate is accompanied by gene loss and intensified selection.</title>
        <authorList>
            <person name="Ward C.M."/>
            <person name="Onetto C.A."/>
            <person name="Borneman A.R."/>
        </authorList>
    </citation>
    <scope>NUCLEOTIDE SEQUENCE [LARGE SCALE GENOMIC DNA]</scope>
    <source>
        <strain evidence="14">AWRI1</strain>
        <tissue evidence="14">Single Adult Female</tissue>
    </source>
</reference>
<feature type="binding site" evidence="9">
    <location>
        <position position="524"/>
    </location>
    <ligand>
        <name>L-glutamate</name>
        <dbReference type="ChEBI" id="CHEBI:29985"/>
    </ligand>
</feature>
<comment type="subcellular location">
    <subcellularLocation>
        <location evidence="1">Cell membrane</location>
        <topology evidence="1">Multi-pass membrane protein</topology>
    </subcellularLocation>
</comment>
<keyword evidence="8" id="KW-0325">Glycoprotein</keyword>
<keyword evidence="3" id="KW-1003">Cell membrane</keyword>
<keyword evidence="7" id="KW-0675">Receptor</keyword>
<dbReference type="PANTHER" id="PTHR42643">
    <property type="entry name" value="IONOTROPIC RECEPTOR 20A-RELATED"/>
    <property type="match status" value="1"/>
</dbReference>
<evidence type="ECO:0000259" key="13">
    <source>
        <dbReference type="Pfam" id="PF00060"/>
    </source>
</evidence>
<evidence type="ECO:0000256" key="3">
    <source>
        <dbReference type="ARBA" id="ARBA00022475"/>
    </source>
</evidence>
<feature type="domain" description="Ionotropic glutamate receptor C-terminal" evidence="13">
    <location>
        <begin position="566"/>
        <end position="837"/>
    </location>
</feature>
<comment type="similarity">
    <text evidence="2">Belongs to the glutamate-gated ion channel (TC 1.A.10.1) family.</text>
</comment>
<feature type="disulfide bond" evidence="11">
    <location>
        <begin position="753"/>
        <end position="808"/>
    </location>
</feature>
<evidence type="ECO:0000256" key="1">
    <source>
        <dbReference type="ARBA" id="ARBA00004651"/>
    </source>
</evidence>
<dbReference type="InterPro" id="IPR001320">
    <property type="entry name" value="Iontro_rcpt_C"/>
</dbReference>
<evidence type="ECO:0000256" key="4">
    <source>
        <dbReference type="ARBA" id="ARBA00022692"/>
    </source>
</evidence>
<dbReference type="Proteomes" id="UP001367676">
    <property type="component" value="Unassembled WGS sequence"/>
</dbReference>
<dbReference type="AlphaFoldDB" id="A0AAN9Y6X6"/>
<evidence type="ECO:0000313" key="14">
    <source>
        <dbReference type="EMBL" id="KAK7595335.1"/>
    </source>
</evidence>
<dbReference type="InterPro" id="IPR001508">
    <property type="entry name" value="Iono_Glu_rcpt_met"/>
</dbReference>
<feature type="transmembrane region" description="Helical" evidence="12">
    <location>
        <begin position="639"/>
        <end position="660"/>
    </location>
</feature>
<dbReference type="GO" id="GO:0005886">
    <property type="term" value="C:plasma membrane"/>
    <property type="evidence" value="ECO:0007669"/>
    <property type="project" value="UniProtKB-SubCell"/>
</dbReference>
<dbReference type="SUPFAM" id="SSF53850">
    <property type="entry name" value="Periplasmic binding protein-like II"/>
    <property type="match status" value="1"/>
</dbReference>
<dbReference type="GO" id="GO:0038023">
    <property type="term" value="F:signaling receptor activity"/>
    <property type="evidence" value="ECO:0007669"/>
    <property type="project" value="InterPro"/>
</dbReference>
<evidence type="ECO:0000256" key="9">
    <source>
        <dbReference type="PIRSR" id="PIRSR601508-1"/>
    </source>
</evidence>
<dbReference type="GO" id="GO:0050906">
    <property type="term" value="P:detection of stimulus involved in sensory perception"/>
    <property type="evidence" value="ECO:0007669"/>
    <property type="project" value="UniProtKB-ARBA"/>
</dbReference>
<evidence type="ECO:0000256" key="2">
    <source>
        <dbReference type="ARBA" id="ARBA00008685"/>
    </source>
</evidence>
<keyword evidence="15" id="KW-1185">Reference proteome</keyword>
<evidence type="ECO:0000256" key="11">
    <source>
        <dbReference type="PIRSR" id="PIRSR601508-3"/>
    </source>
</evidence>
<accession>A0AAN9Y6X6</accession>
<organism evidence="14 15">
    <name type="scientific">Parthenolecanium corni</name>
    <dbReference type="NCBI Taxonomy" id="536013"/>
    <lineage>
        <taxon>Eukaryota</taxon>
        <taxon>Metazoa</taxon>
        <taxon>Ecdysozoa</taxon>
        <taxon>Arthropoda</taxon>
        <taxon>Hexapoda</taxon>
        <taxon>Insecta</taxon>
        <taxon>Pterygota</taxon>
        <taxon>Neoptera</taxon>
        <taxon>Paraneoptera</taxon>
        <taxon>Hemiptera</taxon>
        <taxon>Sternorrhyncha</taxon>
        <taxon>Coccoidea</taxon>
        <taxon>Coccidae</taxon>
        <taxon>Parthenolecanium</taxon>
    </lineage>
</organism>
<keyword evidence="4 12" id="KW-0812">Transmembrane</keyword>
<dbReference type="Gene3D" id="3.40.50.2300">
    <property type="match status" value="1"/>
</dbReference>
<proteinExistence type="inferred from homology"/>
<keyword evidence="5 12" id="KW-1133">Transmembrane helix</keyword>
<evidence type="ECO:0000256" key="8">
    <source>
        <dbReference type="ARBA" id="ARBA00023180"/>
    </source>
</evidence>
<evidence type="ECO:0000256" key="6">
    <source>
        <dbReference type="ARBA" id="ARBA00023136"/>
    </source>
</evidence>
<keyword evidence="11" id="KW-1015">Disulfide bond</keyword>